<evidence type="ECO:0000313" key="8">
    <source>
        <dbReference type="EMBL" id="EGZ24398.1"/>
    </source>
</evidence>
<dbReference type="AlphaFoldDB" id="G4YW15"/>
<reference evidence="8 9" key="1">
    <citation type="journal article" date="2006" name="Science">
        <title>Phytophthora genome sequences uncover evolutionary origins and mechanisms of pathogenesis.</title>
        <authorList>
            <person name="Tyler B.M."/>
            <person name="Tripathy S."/>
            <person name="Zhang X."/>
            <person name="Dehal P."/>
            <person name="Jiang R.H."/>
            <person name="Aerts A."/>
            <person name="Arredondo F.D."/>
            <person name="Baxter L."/>
            <person name="Bensasson D."/>
            <person name="Beynon J.L."/>
            <person name="Chapman J."/>
            <person name="Damasceno C.M."/>
            <person name="Dorrance A.E."/>
            <person name="Dou D."/>
            <person name="Dickerman A.W."/>
            <person name="Dubchak I.L."/>
            <person name="Garbelotto M."/>
            <person name="Gijzen M."/>
            <person name="Gordon S.G."/>
            <person name="Govers F."/>
            <person name="Grunwald N.J."/>
            <person name="Huang W."/>
            <person name="Ivors K.L."/>
            <person name="Jones R.W."/>
            <person name="Kamoun S."/>
            <person name="Krampis K."/>
            <person name="Lamour K.H."/>
            <person name="Lee M.K."/>
            <person name="McDonald W.H."/>
            <person name="Medina M."/>
            <person name="Meijer H.J."/>
            <person name="Nordberg E.K."/>
            <person name="Maclean D.J."/>
            <person name="Ospina-Giraldo M.D."/>
            <person name="Morris P.F."/>
            <person name="Phuntumart V."/>
            <person name="Putnam N.H."/>
            <person name="Rash S."/>
            <person name="Rose J.K."/>
            <person name="Sakihama Y."/>
            <person name="Salamov A.A."/>
            <person name="Savidor A."/>
            <person name="Scheuring C.F."/>
            <person name="Smith B.M."/>
            <person name="Sobral B.W."/>
            <person name="Terry A."/>
            <person name="Torto-Alalibo T.A."/>
            <person name="Win J."/>
            <person name="Xu Z."/>
            <person name="Zhang H."/>
            <person name="Grigoriev I.V."/>
            <person name="Rokhsar D.S."/>
            <person name="Boore J.L."/>
        </authorList>
    </citation>
    <scope>NUCLEOTIDE SEQUENCE [LARGE SCALE GENOMIC DNA]</scope>
    <source>
        <strain evidence="8 9">P6497</strain>
    </source>
</reference>
<name>G4YW15_PHYSP</name>
<evidence type="ECO:0000259" key="7">
    <source>
        <dbReference type="PROSITE" id="PS51294"/>
    </source>
</evidence>
<keyword evidence="1" id="KW-0805">Transcription regulation</keyword>
<dbReference type="SUPFAM" id="SSF46689">
    <property type="entry name" value="Homeodomain-like"/>
    <property type="match status" value="1"/>
</dbReference>
<dbReference type="Gene3D" id="1.10.10.60">
    <property type="entry name" value="Homeodomain-like"/>
    <property type="match status" value="1"/>
</dbReference>
<dbReference type="SMR" id="G4YW15"/>
<dbReference type="InterPro" id="IPR006447">
    <property type="entry name" value="Myb_dom_plants"/>
</dbReference>
<feature type="domain" description="HTH myb-type" evidence="7">
    <location>
        <begin position="38"/>
        <end position="93"/>
    </location>
</feature>
<dbReference type="EMBL" id="JH159152">
    <property type="protein sequence ID" value="EGZ24398.1"/>
    <property type="molecule type" value="Genomic_DNA"/>
</dbReference>
<dbReference type="Pfam" id="PF00249">
    <property type="entry name" value="Myb_DNA-binding"/>
    <property type="match status" value="1"/>
</dbReference>
<dbReference type="SMART" id="SM00717">
    <property type="entry name" value="SANT"/>
    <property type="match status" value="1"/>
</dbReference>
<dbReference type="PROSITE" id="PS51293">
    <property type="entry name" value="SANT"/>
    <property type="match status" value="1"/>
</dbReference>
<dbReference type="InParanoid" id="G4YW15"/>
<keyword evidence="2" id="KW-0238">DNA-binding</keyword>
<evidence type="ECO:0000259" key="5">
    <source>
        <dbReference type="PROSITE" id="PS50090"/>
    </source>
</evidence>
<keyword evidence="4" id="KW-0539">Nucleus</keyword>
<dbReference type="InterPro" id="IPR017930">
    <property type="entry name" value="Myb_dom"/>
</dbReference>
<evidence type="ECO:0000313" key="9">
    <source>
        <dbReference type="Proteomes" id="UP000002640"/>
    </source>
</evidence>
<dbReference type="PROSITE" id="PS51294">
    <property type="entry name" value="HTH_MYB"/>
    <property type="match status" value="1"/>
</dbReference>
<dbReference type="PROSITE" id="PS50090">
    <property type="entry name" value="MYB_LIKE"/>
    <property type="match status" value="1"/>
</dbReference>
<organism evidence="8 9">
    <name type="scientific">Phytophthora sojae (strain P6497)</name>
    <name type="common">Soybean stem and root rot agent</name>
    <name type="synonym">Phytophthora megasperma f. sp. glycines</name>
    <dbReference type="NCBI Taxonomy" id="1094619"/>
    <lineage>
        <taxon>Eukaryota</taxon>
        <taxon>Sar</taxon>
        <taxon>Stramenopiles</taxon>
        <taxon>Oomycota</taxon>
        <taxon>Peronosporomycetes</taxon>
        <taxon>Peronosporales</taxon>
        <taxon>Peronosporaceae</taxon>
        <taxon>Phytophthora</taxon>
    </lineage>
</organism>
<feature type="domain" description="SANT" evidence="6">
    <location>
        <begin position="46"/>
        <end position="93"/>
    </location>
</feature>
<evidence type="ECO:0000259" key="6">
    <source>
        <dbReference type="PROSITE" id="PS51293"/>
    </source>
</evidence>
<evidence type="ECO:0000256" key="1">
    <source>
        <dbReference type="ARBA" id="ARBA00023015"/>
    </source>
</evidence>
<dbReference type="RefSeq" id="XP_009519686.1">
    <property type="nucleotide sequence ID" value="XM_009521391.1"/>
</dbReference>
<dbReference type="GeneID" id="20650906"/>
<dbReference type="NCBIfam" id="TIGR01557">
    <property type="entry name" value="myb_SHAQKYF"/>
    <property type="match status" value="1"/>
</dbReference>
<dbReference type="CDD" id="cd00167">
    <property type="entry name" value="SANT"/>
    <property type="match status" value="1"/>
</dbReference>
<dbReference type="Proteomes" id="UP000002640">
    <property type="component" value="Unassembled WGS sequence"/>
</dbReference>
<feature type="non-terminal residue" evidence="8">
    <location>
        <position position="96"/>
    </location>
</feature>
<accession>G4YW15</accession>
<feature type="domain" description="Myb-like" evidence="5">
    <location>
        <begin position="38"/>
        <end position="89"/>
    </location>
</feature>
<dbReference type="InterPro" id="IPR001005">
    <property type="entry name" value="SANT/Myb"/>
</dbReference>
<keyword evidence="3" id="KW-0804">Transcription</keyword>
<protein>
    <submittedName>
        <fullName evidence="8">Uncharacterized protein</fullName>
    </submittedName>
</protein>
<keyword evidence="9" id="KW-1185">Reference proteome</keyword>
<dbReference type="GO" id="GO:0003677">
    <property type="term" value="F:DNA binding"/>
    <property type="evidence" value="ECO:0007669"/>
    <property type="project" value="UniProtKB-KW"/>
</dbReference>
<gene>
    <name evidence="8" type="ORF">PHYSODRAFT_385252</name>
</gene>
<proteinExistence type="predicted"/>
<dbReference type="InterPro" id="IPR009057">
    <property type="entry name" value="Homeodomain-like_sf"/>
</dbReference>
<evidence type="ECO:0000256" key="2">
    <source>
        <dbReference type="ARBA" id="ARBA00023125"/>
    </source>
</evidence>
<sequence>MTITKVVTSDLFETGPANQRRLIRMNQRFSGCGDNRNRKSSRIGWWTTEEHDKFLEAMELHPLGPWKKIAQQIGSKTTRQVMTHAQKYRQRIKRRE</sequence>
<dbReference type="KEGG" id="psoj:PHYSODRAFT_385252"/>
<evidence type="ECO:0000256" key="3">
    <source>
        <dbReference type="ARBA" id="ARBA00023163"/>
    </source>
</evidence>
<dbReference type="InterPro" id="IPR017884">
    <property type="entry name" value="SANT_dom"/>
</dbReference>
<dbReference type="PANTHER" id="PTHR12802">
    <property type="entry name" value="SWI/SNF COMPLEX-RELATED"/>
    <property type="match status" value="1"/>
</dbReference>
<evidence type="ECO:0000256" key="4">
    <source>
        <dbReference type="ARBA" id="ARBA00023242"/>
    </source>
</evidence>
<dbReference type="PANTHER" id="PTHR12802:SF155">
    <property type="entry name" value="DEUBIQUITINASE MYSM1"/>
    <property type="match status" value="1"/>
</dbReference>